<feature type="compositionally biased region" description="Polar residues" evidence="1">
    <location>
        <begin position="86"/>
        <end position="96"/>
    </location>
</feature>
<comment type="caution">
    <text evidence="2">The sequence shown here is derived from an EMBL/GenBank/DDBJ whole genome shotgun (WGS) entry which is preliminary data.</text>
</comment>
<reference evidence="2" key="2">
    <citation type="journal article" date="2023" name="BMC Genomics">
        <title>Pest status, molecular evolution, and epigenetic factors derived from the genome assembly of Frankliniella fusca, a thysanopteran phytovirus vector.</title>
        <authorList>
            <person name="Catto M.A."/>
            <person name="Labadie P.E."/>
            <person name="Jacobson A.L."/>
            <person name="Kennedy G.G."/>
            <person name="Srinivasan R."/>
            <person name="Hunt B.G."/>
        </authorList>
    </citation>
    <scope>NUCLEOTIDE SEQUENCE</scope>
    <source>
        <strain evidence="2">PL_HMW_Pooled</strain>
    </source>
</reference>
<gene>
    <name evidence="2" type="ORF">KUF71_010844</name>
</gene>
<accession>A0AAE1HI79</accession>
<feature type="region of interest" description="Disordered" evidence="1">
    <location>
        <begin position="21"/>
        <end position="43"/>
    </location>
</feature>
<organism evidence="2 3">
    <name type="scientific">Frankliniella fusca</name>
    <dbReference type="NCBI Taxonomy" id="407009"/>
    <lineage>
        <taxon>Eukaryota</taxon>
        <taxon>Metazoa</taxon>
        <taxon>Ecdysozoa</taxon>
        <taxon>Arthropoda</taxon>
        <taxon>Hexapoda</taxon>
        <taxon>Insecta</taxon>
        <taxon>Pterygota</taxon>
        <taxon>Neoptera</taxon>
        <taxon>Paraneoptera</taxon>
        <taxon>Thysanoptera</taxon>
        <taxon>Terebrantia</taxon>
        <taxon>Thripoidea</taxon>
        <taxon>Thripidae</taxon>
        <taxon>Frankliniella</taxon>
    </lineage>
</organism>
<dbReference type="AlphaFoldDB" id="A0AAE1HI79"/>
<keyword evidence="2" id="KW-0436">Ligase</keyword>
<evidence type="ECO:0000313" key="2">
    <source>
        <dbReference type="EMBL" id="KAK3921659.1"/>
    </source>
</evidence>
<dbReference type="EMBL" id="JAHWGI010001045">
    <property type="protein sequence ID" value="KAK3921659.1"/>
    <property type="molecule type" value="Genomic_DNA"/>
</dbReference>
<evidence type="ECO:0000256" key="1">
    <source>
        <dbReference type="SAM" id="MobiDB-lite"/>
    </source>
</evidence>
<reference evidence="2" key="1">
    <citation type="submission" date="2021-07" db="EMBL/GenBank/DDBJ databases">
        <authorList>
            <person name="Catto M.A."/>
            <person name="Jacobson A."/>
            <person name="Kennedy G."/>
            <person name="Labadie P."/>
            <person name="Hunt B.G."/>
            <person name="Srinivasan R."/>
        </authorList>
    </citation>
    <scope>NUCLEOTIDE SEQUENCE</scope>
    <source>
        <strain evidence="2">PL_HMW_Pooled</strain>
        <tissue evidence="2">Head</tissue>
    </source>
</reference>
<feature type="region of interest" description="Disordered" evidence="1">
    <location>
        <begin position="67"/>
        <end position="114"/>
    </location>
</feature>
<name>A0AAE1HI79_9NEOP</name>
<dbReference type="GO" id="GO:0016874">
    <property type="term" value="F:ligase activity"/>
    <property type="evidence" value="ECO:0007669"/>
    <property type="project" value="UniProtKB-KW"/>
</dbReference>
<sequence length="360" mass="40783">MSPPKLGNLETKLEAVLARRQVTKASASSQPKAKKKKKVQVPVRVQVPTSTPCTNEAQVPVRVQVPTSSPYCNSPDDSDLGSPLSNVESLETSRMSPSMLVQKASAPTTDLEKPIPDMNKRILSVADKSKGNPNFDRGSFTGCQNKIIDDEMSYDYDFASSNLRGTFNVERQKLNKTRPALSVNTPSPNVEDRISGQSASSAHLKQLFEQNECMKRMLRQVLTNQRRILSFVVPEEEVTANDFENLPDVPLVSEEKFEAFEEYLSLKTQRREVKHMTSLYKENWDEQKFVGHVLRNLITNDLARIISWEGTDGTKIPFRPSRLNHTIRLAVLKKFSSQDLQAAETRMKRWFSTSEQRKHD</sequence>
<dbReference type="Proteomes" id="UP001219518">
    <property type="component" value="Unassembled WGS sequence"/>
</dbReference>
<proteinExistence type="predicted"/>
<keyword evidence="3" id="KW-1185">Reference proteome</keyword>
<protein>
    <submittedName>
        <fullName evidence="2">Arginine--tRNA ligase</fullName>
    </submittedName>
</protein>
<evidence type="ECO:0000313" key="3">
    <source>
        <dbReference type="Proteomes" id="UP001219518"/>
    </source>
</evidence>